<dbReference type="KEGG" id="ppr:PBPRA2681"/>
<dbReference type="Proteomes" id="UP000000593">
    <property type="component" value="Chromosome 1"/>
</dbReference>
<keyword evidence="1" id="KW-0808">Transferase</keyword>
<organism evidence="1 2">
    <name type="scientific">Photobacterium profundum (strain SS9)</name>
    <dbReference type="NCBI Taxonomy" id="298386"/>
    <lineage>
        <taxon>Bacteria</taxon>
        <taxon>Pseudomonadati</taxon>
        <taxon>Pseudomonadota</taxon>
        <taxon>Gammaproteobacteria</taxon>
        <taxon>Vibrionales</taxon>
        <taxon>Vibrionaceae</taxon>
        <taxon>Photobacterium</taxon>
    </lineage>
</organism>
<evidence type="ECO:0000313" key="1">
    <source>
        <dbReference type="EMBL" id="CAG21059.1"/>
    </source>
</evidence>
<dbReference type="SUPFAM" id="SSF53448">
    <property type="entry name" value="Nucleotide-diphospho-sugar transferases"/>
    <property type="match status" value="1"/>
</dbReference>
<dbReference type="eggNOG" id="COG0463">
    <property type="taxonomic scope" value="Bacteria"/>
</dbReference>
<reference evidence="2" key="1">
    <citation type="journal article" date="2005" name="Science">
        <title>Life at depth: Photobacterium profundum genome sequence and expression analysis.</title>
        <authorList>
            <person name="Vezzi A."/>
            <person name="Campanaro S."/>
            <person name="D'Angelo M."/>
            <person name="Simonato F."/>
            <person name="Vitulo N."/>
            <person name="Lauro F.M."/>
            <person name="Cestaro A."/>
            <person name="Malacrida G."/>
            <person name="Simionati B."/>
            <person name="Cannata N."/>
            <person name="Romualdi C."/>
            <person name="Bartlett D.H."/>
            <person name="Valle G."/>
        </authorList>
    </citation>
    <scope>NUCLEOTIDE SEQUENCE [LARGE SCALE GENOMIC DNA]</scope>
    <source>
        <strain evidence="2">ATCC BAA-1253 / SS9</strain>
    </source>
</reference>
<evidence type="ECO:0000313" key="2">
    <source>
        <dbReference type="Proteomes" id="UP000000593"/>
    </source>
</evidence>
<dbReference type="GO" id="GO:0016740">
    <property type="term" value="F:transferase activity"/>
    <property type="evidence" value="ECO:0007669"/>
    <property type="project" value="UniProtKB-KW"/>
</dbReference>
<dbReference type="HOGENOM" id="CLU_076555_0_1_6"/>
<dbReference type="EMBL" id="CR378671">
    <property type="protein sequence ID" value="CAG21059.1"/>
    <property type="molecule type" value="Genomic_DNA"/>
</dbReference>
<dbReference type="STRING" id="298386.PBPRA2681"/>
<proteinExistence type="predicted"/>
<protein>
    <submittedName>
        <fullName evidence="1">Hypothetical glycosyl transferase</fullName>
    </submittedName>
</protein>
<keyword evidence="2" id="KW-1185">Reference proteome</keyword>
<name>Q6LNR7_PHOPR</name>
<sequence>MRIMINNMYKKIRKILNAFDYMLNIEAFIKRDSLKRKFEESVHFCNEPMIDQSNVSLGISLTTYGQRIFDVHLVIESIALQTVKPERIILWLDKNEFTLSTIPLALKKQIGRGLEIRFCENLKSYKKLIPSITEYPEYDWITIDDDYLYPCDMVELLLVESKVNPDCIIGHRAHKMTFNSAGKLRPYLEWDIETNDCKTSASIFLTSGAGTLFPSGCFKNIAIESEVFMNICGHADDVWFKSMALLSNTPCKKINDPRPYDSRFTQLESGNVHALSDLNVDEGHNDKQIKLVFDKYKLWIHLK</sequence>
<dbReference type="InterPro" id="IPR029044">
    <property type="entry name" value="Nucleotide-diphossugar_trans"/>
</dbReference>
<gene>
    <name evidence="1" type="primary">WBGQ</name>
    <name evidence="1" type="ordered locus">PBPRA2681</name>
</gene>
<accession>Q6LNR7</accession>
<dbReference type="AlphaFoldDB" id="Q6LNR7"/>